<evidence type="ECO:0000313" key="2">
    <source>
        <dbReference type="Proteomes" id="UP000597444"/>
    </source>
</evidence>
<reference evidence="1" key="1">
    <citation type="submission" date="2020-10" db="EMBL/GenBank/DDBJ databases">
        <title>Taxonomic study of unclassified bacteria belonging to the class Ktedonobacteria.</title>
        <authorList>
            <person name="Yabe S."/>
            <person name="Wang C.M."/>
            <person name="Zheng Y."/>
            <person name="Sakai Y."/>
            <person name="Cavaletti L."/>
            <person name="Monciardini P."/>
            <person name="Donadio S."/>
        </authorList>
    </citation>
    <scope>NUCLEOTIDE SEQUENCE</scope>
    <source>
        <strain evidence="1">ID150040</strain>
    </source>
</reference>
<accession>A0A8J3J1M9</accession>
<keyword evidence="2" id="KW-1185">Reference proteome</keyword>
<dbReference type="Proteomes" id="UP000597444">
    <property type="component" value="Unassembled WGS sequence"/>
</dbReference>
<organism evidence="1 2">
    <name type="scientific">Reticulibacter mediterranei</name>
    <dbReference type="NCBI Taxonomy" id="2778369"/>
    <lineage>
        <taxon>Bacteria</taxon>
        <taxon>Bacillati</taxon>
        <taxon>Chloroflexota</taxon>
        <taxon>Ktedonobacteria</taxon>
        <taxon>Ktedonobacterales</taxon>
        <taxon>Reticulibacteraceae</taxon>
        <taxon>Reticulibacter</taxon>
    </lineage>
</organism>
<protein>
    <submittedName>
        <fullName evidence="1">Uncharacterized protein</fullName>
    </submittedName>
</protein>
<dbReference type="RefSeq" id="WP_220211296.1">
    <property type="nucleotide sequence ID" value="NZ_BNJK01000003.1"/>
</dbReference>
<dbReference type="AlphaFoldDB" id="A0A8J3J1M9"/>
<proteinExistence type="predicted"/>
<sequence length="102" mass="12516">MARQDWKAVLRQWLREQRAQQARERIQSIAILEIYQLYEYIPEVDPHWDDPRPWHDAARGDGLSYRGVIEWVNRHAGEDLETFHQRVQSRADWWYRTHYAQV</sequence>
<gene>
    <name evidence="1" type="ORF">KSF_107550</name>
</gene>
<evidence type="ECO:0000313" key="1">
    <source>
        <dbReference type="EMBL" id="GHP00708.1"/>
    </source>
</evidence>
<dbReference type="EMBL" id="BNJK01000003">
    <property type="protein sequence ID" value="GHP00708.1"/>
    <property type="molecule type" value="Genomic_DNA"/>
</dbReference>
<name>A0A8J3J1M9_9CHLR</name>
<comment type="caution">
    <text evidence="1">The sequence shown here is derived from an EMBL/GenBank/DDBJ whole genome shotgun (WGS) entry which is preliminary data.</text>
</comment>